<dbReference type="RefSeq" id="WP_097124369.1">
    <property type="nucleotide sequence ID" value="NZ_OCNH01000001.1"/>
</dbReference>
<dbReference type="Pfam" id="PF00535">
    <property type="entry name" value="Glycos_transf_2"/>
    <property type="match status" value="1"/>
</dbReference>
<sequence>MIYIVIPVHNRRHYTLGCLACLSRQTVTAQQVIVVDDGSTDGTSEQIRTNFPDTTVLTGDGSLWWAGATNLGIRYVIQTFSLNDDDFILTLNDDTKVDPDYLASLSMAYQAHKPCIVGSVSVDVNSPQRLLYAGTGLNLRMPNIEDWANTRFKNSYTLLKTTSPYLVSDSLPGRGLFIPRAVFNTIGYFDDLRFRHHMADLDFSIRARQAGFPLVVSSFSVVYEYADATGVNMNQPMPLGQFVKALSAIKSPINYRTRYHFAVKHASLPYIYFAVDMLRILLGYLRRQLKAVAYQNK</sequence>
<evidence type="ECO:0000256" key="2">
    <source>
        <dbReference type="ARBA" id="ARBA00022676"/>
    </source>
</evidence>
<comment type="similarity">
    <text evidence="1">Belongs to the glycosyltransferase 2 family.</text>
</comment>
<dbReference type="AlphaFoldDB" id="A0A286F6L7"/>
<accession>A0A286F6L7</accession>
<evidence type="ECO:0000256" key="3">
    <source>
        <dbReference type="ARBA" id="ARBA00022679"/>
    </source>
</evidence>
<dbReference type="Gene3D" id="3.90.550.10">
    <property type="entry name" value="Spore Coat Polysaccharide Biosynthesis Protein SpsA, Chain A"/>
    <property type="match status" value="1"/>
</dbReference>
<evidence type="ECO:0000313" key="6">
    <source>
        <dbReference type="Proteomes" id="UP000219452"/>
    </source>
</evidence>
<evidence type="ECO:0000256" key="1">
    <source>
        <dbReference type="ARBA" id="ARBA00006739"/>
    </source>
</evidence>
<feature type="domain" description="Glycosyltransferase 2-like" evidence="4">
    <location>
        <begin position="4"/>
        <end position="121"/>
    </location>
</feature>
<gene>
    <name evidence="5" type="ORF">SAMN06269250_0675</name>
</gene>
<dbReference type="Proteomes" id="UP000219452">
    <property type="component" value="Unassembled WGS sequence"/>
</dbReference>
<evidence type="ECO:0000259" key="4">
    <source>
        <dbReference type="Pfam" id="PF00535"/>
    </source>
</evidence>
<proteinExistence type="inferred from homology"/>
<evidence type="ECO:0000313" key="5">
    <source>
        <dbReference type="EMBL" id="SOD78855.1"/>
    </source>
</evidence>
<keyword evidence="3 5" id="KW-0808">Transferase</keyword>
<keyword evidence="6" id="KW-1185">Reference proteome</keyword>
<keyword evidence="2" id="KW-0328">Glycosyltransferase</keyword>
<dbReference type="PANTHER" id="PTHR43179">
    <property type="entry name" value="RHAMNOSYLTRANSFERASE WBBL"/>
    <property type="match status" value="1"/>
</dbReference>
<organism evidence="5 6">
    <name type="scientific">Spirosoma fluviale</name>
    <dbReference type="NCBI Taxonomy" id="1597977"/>
    <lineage>
        <taxon>Bacteria</taxon>
        <taxon>Pseudomonadati</taxon>
        <taxon>Bacteroidota</taxon>
        <taxon>Cytophagia</taxon>
        <taxon>Cytophagales</taxon>
        <taxon>Cytophagaceae</taxon>
        <taxon>Spirosoma</taxon>
    </lineage>
</organism>
<dbReference type="InterPro" id="IPR029044">
    <property type="entry name" value="Nucleotide-diphossugar_trans"/>
</dbReference>
<dbReference type="GO" id="GO:0016757">
    <property type="term" value="F:glycosyltransferase activity"/>
    <property type="evidence" value="ECO:0007669"/>
    <property type="project" value="UniProtKB-KW"/>
</dbReference>
<dbReference type="SUPFAM" id="SSF53448">
    <property type="entry name" value="Nucleotide-diphospho-sugar transferases"/>
    <property type="match status" value="1"/>
</dbReference>
<dbReference type="InterPro" id="IPR001173">
    <property type="entry name" value="Glyco_trans_2-like"/>
</dbReference>
<name>A0A286F6L7_9BACT</name>
<dbReference type="EMBL" id="OCNH01000001">
    <property type="protein sequence ID" value="SOD78855.1"/>
    <property type="molecule type" value="Genomic_DNA"/>
</dbReference>
<dbReference type="OrthoDB" id="9771846at2"/>
<protein>
    <submittedName>
        <fullName evidence="5">Glycosyltransferase, GT2 family</fullName>
    </submittedName>
</protein>
<reference evidence="6" key="1">
    <citation type="submission" date="2017-09" db="EMBL/GenBank/DDBJ databases">
        <authorList>
            <person name="Varghese N."/>
            <person name="Submissions S."/>
        </authorList>
    </citation>
    <scope>NUCLEOTIDE SEQUENCE [LARGE SCALE GENOMIC DNA]</scope>
    <source>
        <strain evidence="6">DSM 29961</strain>
    </source>
</reference>
<dbReference type="PANTHER" id="PTHR43179:SF12">
    <property type="entry name" value="GALACTOFURANOSYLTRANSFERASE GLFT2"/>
    <property type="match status" value="1"/>
</dbReference>